<feature type="transmembrane region" description="Helical" evidence="4">
    <location>
        <begin position="330"/>
        <end position="351"/>
    </location>
</feature>
<organism evidence="6 7">
    <name type="scientific">Sphingomonas xinjiangensis</name>
    <dbReference type="NCBI Taxonomy" id="643568"/>
    <lineage>
        <taxon>Bacteria</taxon>
        <taxon>Pseudomonadati</taxon>
        <taxon>Pseudomonadota</taxon>
        <taxon>Alphaproteobacteria</taxon>
        <taxon>Sphingomonadales</taxon>
        <taxon>Sphingomonadaceae</taxon>
        <taxon>Sphingomonas</taxon>
    </lineage>
</organism>
<dbReference type="PANTHER" id="PTHR23528:SF1">
    <property type="entry name" value="MAJOR FACILITATOR SUPERFAMILY (MFS) PROFILE DOMAIN-CONTAINING PROTEIN"/>
    <property type="match status" value="1"/>
</dbReference>
<gene>
    <name evidence="6" type="ORF">FHT02_002270</name>
</gene>
<dbReference type="InterPro" id="IPR011701">
    <property type="entry name" value="MFS"/>
</dbReference>
<keyword evidence="7" id="KW-1185">Reference proteome</keyword>
<feature type="transmembrane region" description="Helical" evidence="4">
    <location>
        <begin position="268"/>
        <end position="293"/>
    </location>
</feature>
<feature type="transmembrane region" description="Helical" evidence="4">
    <location>
        <begin position="305"/>
        <end position="324"/>
    </location>
</feature>
<dbReference type="AlphaFoldDB" id="A0A840YMT6"/>
<dbReference type="PANTHER" id="PTHR23528">
    <property type="match status" value="1"/>
</dbReference>
<evidence type="ECO:0000256" key="3">
    <source>
        <dbReference type="ARBA" id="ARBA00023136"/>
    </source>
</evidence>
<dbReference type="GO" id="GO:0022857">
    <property type="term" value="F:transmembrane transporter activity"/>
    <property type="evidence" value="ECO:0007669"/>
    <property type="project" value="InterPro"/>
</dbReference>
<dbReference type="InterPro" id="IPR036259">
    <property type="entry name" value="MFS_trans_sf"/>
</dbReference>
<keyword evidence="1 4" id="KW-0812">Transmembrane</keyword>
<feature type="domain" description="Major facilitator superfamily (MFS) profile" evidence="5">
    <location>
        <begin position="170"/>
        <end position="358"/>
    </location>
</feature>
<proteinExistence type="predicted"/>
<keyword evidence="2 4" id="KW-1133">Transmembrane helix</keyword>
<feature type="transmembrane region" description="Helical" evidence="4">
    <location>
        <begin position="6"/>
        <end position="32"/>
    </location>
</feature>
<comment type="caution">
    <text evidence="6">The sequence shown here is derived from an EMBL/GenBank/DDBJ whole genome shotgun (WGS) entry which is preliminary data.</text>
</comment>
<reference evidence="6 7" key="1">
    <citation type="submission" date="2020-08" db="EMBL/GenBank/DDBJ databases">
        <title>Genomic Encyclopedia of Type Strains, Phase IV (KMG-IV): sequencing the most valuable type-strain genomes for metagenomic binning, comparative biology and taxonomic classification.</title>
        <authorList>
            <person name="Goeker M."/>
        </authorList>
    </citation>
    <scope>NUCLEOTIDE SEQUENCE [LARGE SCALE GENOMIC DNA]</scope>
    <source>
        <strain evidence="6 7">DSM 26736</strain>
    </source>
</reference>
<evidence type="ECO:0000259" key="5">
    <source>
        <dbReference type="PROSITE" id="PS50850"/>
    </source>
</evidence>
<evidence type="ECO:0000256" key="1">
    <source>
        <dbReference type="ARBA" id="ARBA00022692"/>
    </source>
</evidence>
<evidence type="ECO:0000256" key="2">
    <source>
        <dbReference type="ARBA" id="ARBA00022989"/>
    </source>
</evidence>
<feature type="transmembrane region" description="Helical" evidence="4">
    <location>
        <begin position="69"/>
        <end position="92"/>
    </location>
</feature>
<dbReference type="SUPFAM" id="SSF103473">
    <property type="entry name" value="MFS general substrate transporter"/>
    <property type="match status" value="1"/>
</dbReference>
<feature type="transmembrane region" description="Helical" evidence="4">
    <location>
        <begin position="243"/>
        <end position="262"/>
    </location>
</feature>
<evidence type="ECO:0000256" key="4">
    <source>
        <dbReference type="SAM" id="Phobius"/>
    </source>
</evidence>
<feature type="transmembrane region" description="Helical" evidence="4">
    <location>
        <begin position="132"/>
        <end position="150"/>
    </location>
</feature>
<keyword evidence="3 4" id="KW-0472">Membrane</keyword>
<evidence type="ECO:0000313" key="6">
    <source>
        <dbReference type="EMBL" id="MBB5711030.1"/>
    </source>
</evidence>
<feature type="transmembrane region" description="Helical" evidence="4">
    <location>
        <begin position="171"/>
        <end position="196"/>
    </location>
</feature>
<name>A0A840YMT6_9SPHN</name>
<feature type="transmembrane region" description="Helical" evidence="4">
    <location>
        <begin position="104"/>
        <end position="126"/>
    </location>
</feature>
<dbReference type="EMBL" id="JACIJF010000005">
    <property type="protein sequence ID" value="MBB5711030.1"/>
    <property type="molecule type" value="Genomic_DNA"/>
</dbReference>
<accession>A0A840YMT6</accession>
<dbReference type="PROSITE" id="PS50850">
    <property type="entry name" value="MFS"/>
    <property type="match status" value="1"/>
</dbReference>
<dbReference type="Gene3D" id="1.20.1250.20">
    <property type="entry name" value="MFS general substrate transporter like domains"/>
    <property type="match status" value="2"/>
</dbReference>
<dbReference type="Pfam" id="PF07690">
    <property type="entry name" value="MFS_1"/>
    <property type="match status" value="1"/>
</dbReference>
<protein>
    <submittedName>
        <fullName evidence="6">MFS family permease</fullName>
    </submittedName>
</protein>
<evidence type="ECO:0000313" key="7">
    <source>
        <dbReference type="Proteomes" id="UP000527143"/>
    </source>
</evidence>
<feature type="transmembrane region" description="Helical" evidence="4">
    <location>
        <begin position="208"/>
        <end position="231"/>
    </location>
</feature>
<dbReference type="Proteomes" id="UP000527143">
    <property type="component" value="Unassembled WGS sequence"/>
</dbReference>
<dbReference type="InterPro" id="IPR020846">
    <property type="entry name" value="MFS_dom"/>
</dbReference>
<feature type="transmembrane region" description="Helical" evidence="4">
    <location>
        <begin position="44"/>
        <end position="63"/>
    </location>
</feature>
<sequence>MAGAERIGVLTATAIWGAIAASLSNIVFGWLSDRSVARRRGRRSWMLLGAMGLVLAYGLILEAGSAGDLIVAIMLFQCAVNAILAPLLAIFAEEIPDAQKGLMAGLMAWASPAASALAALVVTTPLTEAERLGVVAAVAIACLTPFALIRSPLRELKTPSLPSEQVSRYDLMITWSARLLVQVAGNVLALYLVYYFESIAPNITPAVLAAQVSQALALAYIASLPIALLIGILSDRLGQRKPFLLGASILMTAGLLVMAIASDPLIGTIGFGINVIGMQVFVNLHAAVAMQVLPDRARCGRDLGLLNLANTLPAVVGPALTWLLATPQNFTLLMVTLALLALLGGMLMIFVRSQSCSR</sequence>